<dbReference type="PANTHER" id="PTHR11592">
    <property type="entry name" value="GLUTATHIONE PEROXIDASE"/>
    <property type="match status" value="1"/>
</dbReference>
<protein>
    <recommendedName>
        <fullName evidence="4">Glutathione peroxidase</fullName>
    </recommendedName>
</protein>
<dbReference type="InterPro" id="IPR000889">
    <property type="entry name" value="Glutathione_peroxidase"/>
</dbReference>
<dbReference type="PIRSF" id="PIRSF000303">
    <property type="entry name" value="Glutathion_perox"/>
    <property type="match status" value="1"/>
</dbReference>
<evidence type="ECO:0000313" key="7">
    <source>
        <dbReference type="Proteomes" id="UP001181046"/>
    </source>
</evidence>
<dbReference type="Proteomes" id="UP001181046">
    <property type="component" value="Unassembled WGS sequence"/>
</dbReference>
<dbReference type="InterPro" id="IPR029760">
    <property type="entry name" value="GPX_CS"/>
</dbReference>
<dbReference type="PROSITE" id="PS51352">
    <property type="entry name" value="THIOREDOXIN_2"/>
    <property type="match status" value="1"/>
</dbReference>
<evidence type="ECO:0000256" key="1">
    <source>
        <dbReference type="ARBA" id="ARBA00006926"/>
    </source>
</evidence>
<reference evidence="6" key="1">
    <citation type="submission" date="2023-03" db="EMBL/GenBank/DDBJ databases">
        <authorList>
            <person name="Shen W."/>
            <person name="Cai J."/>
        </authorList>
    </citation>
    <scope>NUCLEOTIDE SEQUENCE</scope>
    <source>
        <strain evidence="6">P66-3</strain>
    </source>
</reference>
<evidence type="ECO:0000256" key="2">
    <source>
        <dbReference type="ARBA" id="ARBA00022559"/>
    </source>
</evidence>
<gene>
    <name evidence="6" type="ORF">P7H27_00550</name>
</gene>
<dbReference type="Pfam" id="PF00255">
    <property type="entry name" value="GSHPx"/>
    <property type="match status" value="1"/>
</dbReference>
<dbReference type="InterPro" id="IPR036249">
    <property type="entry name" value="Thioredoxin-like_sf"/>
</dbReference>
<dbReference type="PROSITE" id="PS00763">
    <property type="entry name" value="GLUTATHIONE_PEROXID_2"/>
    <property type="match status" value="1"/>
</dbReference>
<evidence type="ECO:0000256" key="3">
    <source>
        <dbReference type="ARBA" id="ARBA00023002"/>
    </source>
</evidence>
<evidence type="ECO:0000256" key="4">
    <source>
        <dbReference type="RuleBase" id="RU000499"/>
    </source>
</evidence>
<dbReference type="EMBL" id="JARQAJ010000001">
    <property type="protein sequence ID" value="MDT2758272.1"/>
    <property type="molecule type" value="Genomic_DNA"/>
</dbReference>
<comment type="similarity">
    <text evidence="1 4">Belongs to the glutathione peroxidase family.</text>
</comment>
<dbReference type="InterPro" id="IPR013766">
    <property type="entry name" value="Thioredoxin_domain"/>
</dbReference>
<name>A0ABU3F880_9ENTE</name>
<keyword evidence="3 4" id="KW-0560">Oxidoreductase</keyword>
<dbReference type="GO" id="GO:0004601">
    <property type="term" value="F:peroxidase activity"/>
    <property type="evidence" value="ECO:0007669"/>
    <property type="project" value="UniProtKB-KW"/>
</dbReference>
<keyword evidence="2 4" id="KW-0575">Peroxidase</keyword>
<organism evidence="6 7">
    <name type="scientific">Enterococcus xiangfangensis</name>
    <dbReference type="NCBI Taxonomy" id="1296537"/>
    <lineage>
        <taxon>Bacteria</taxon>
        <taxon>Bacillati</taxon>
        <taxon>Bacillota</taxon>
        <taxon>Bacilli</taxon>
        <taxon>Lactobacillales</taxon>
        <taxon>Enterococcaceae</taxon>
        <taxon>Enterococcus</taxon>
    </lineage>
</organism>
<dbReference type="SUPFAM" id="SSF52833">
    <property type="entry name" value="Thioredoxin-like"/>
    <property type="match status" value="1"/>
</dbReference>
<dbReference type="RefSeq" id="WP_311829140.1">
    <property type="nucleotide sequence ID" value="NZ_JARQAJ010000001.1"/>
</dbReference>
<dbReference type="Gene3D" id="3.40.30.10">
    <property type="entry name" value="Glutaredoxin"/>
    <property type="match status" value="1"/>
</dbReference>
<comment type="caution">
    <text evidence="6">The sequence shown here is derived from an EMBL/GenBank/DDBJ whole genome shotgun (WGS) entry which is preliminary data.</text>
</comment>
<dbReference type="PRINTS" id="PR01011">
    <property type="entry name" value="GLUTPROXDASE"/>
</dbReference>
<feature type="domain" description="Thioredoxin" evidence="5">
    <location>
        <begin position="1"/>
        <end position="158"/>
    </location>
</feature>
<dbReference type="PROSITE" id="PS00460">
    <property type="entry name" value="GLUTATHIONE_PEROXID_1"/>
    <property type="match status" value="1"/>
</dbReference>
<dbReference type="PROSITE" id="PS51355">
    <property type="entry name" value="GLUTATHIONE_PEROXID_3"/>
    <property type="match status" value="1"/>
</dbReference>
<proteinExistence type="inferred from homology"/>
<dbReference type="PANTHER" id="PTHR11592:SF78">
    <property type="entry name" value="GLUTATHIONE PEROXIDASE"/>
    <property type="match status" value="1"/>
</dbReference>
<dbReference type="InterPro" id="IPR029759">
    <property type="entry name" value="GPX_AS"/>
</dbReference>
<keyword evidence="7" id="KW-1185">Reference proteome</keyword>
<dbReference type="CDD" id="cd00340">
    <property type="entry name" value="GSH_Peroxidase"/>
    <property type="match status" value="1"/>
</dbReference>
<sequence>MTIYDFEVKQTNGTEKSLADYRGKVLLVVNTATGCGFTPQYEGLQNLYEDFQEKGFEILDFPCNQFGNQAPGTNNEIAEFCQMKYHTTFQTFAKVDVNGENEAPLYSYLKDAQGGLLNKAIKWNFTKFLIDREGNVIKRYASQTKPEEIAKDIEAQLSNVK</sequence>
<evidence type="ECO:0000259" key="5">
    <source>
        <dbReference type="PROSITE" id="PS51352"/>
    </source>
</evidence>
<evidence type="ECO:0000313" key="6">
    <source>
        <dbReference type="EMBL" id="MDT2758272.1"/>
    </source>
</evidence>
<accession>A0ABU3F880</accession>